<dbReference type="Proteomes" id="UP000265520">
    <property type="component" value="Unassembled WGS sequence"/>
</dbReference>
<organism evidence="1 2">
    <name type="scientific">Trifolium medium</name>
    <dbReference type="NCBI Taxonomy" id="97028"/>
    <lineage>
        <taxon>Eukaryota</taxon>
        <taxon>Viridiplantae</taxon>
        <taxon>Streptophyta</taxon>
        <taxon>Embryophyta</taxon>
        <taxon>Tracheophyta</taxon>
        <taxon>Spermatophyta</taxon>
        <taxon>Magnoliopsida</taxon>
        <taxon>eudicotyledons</taxon>
        <taxon>Gunneridae</taxon>
        <taxon>Pentapetalae</taxon>
        <taxon>rosids</taxon>
        <taxon>fabids</taxon>
        <taxon>Fabales</taxon>
        <taxon>Fabaceae</taxon>
        <taxon>Papilionoideae</taxon>
        <taxon>50 kb inversion clade</taxon>
        <taxon>NPAAA clade</taxon>
        <taxon>Hologalegina</taxon>
        <taxon>IRL clade</taxon>
        <taxon>Trifolieae</taxon>
        <taxon>Trifolium</taxon>
    </lineage>
</organism>
<name>A0A392VL98_9FABA</name>
<sequence>WFKSLGTDRAVEEQLDRALATAEWCNLFLRAKLECLTTTASYHYPLILRWEPCAPNCQPPKQFKFEQA</sequence>
<dbReference type="GO" id="GO:0004519">
    <property type="term" value="F:endonuclease activity"/>
    <property type="evidence" value="ECO:0007669"/>
    <property type="project" value="UniProtKB-KW"/>
</dbReference>
<feature type="non-terminal residue" evidence="1">
    <location>
        <position position="1"/>
    </location>
</feature>
<keyword evidence="1" id="KW-0378">Hydrolase</keyword>
<keyword evidence="1" id="KW-0255">Endonuclease</keyword>
<dbReference type="GO" id="GO:0004527">
    <property type="term" value="F:exonuclease activity"/>
    <property type="evidence" value="ECO:0007669"/>
    <property type="project" value="UniProtKB-KW"/>
</dbReference>
<protein>
    <submittedName>
        <fullName evidence="1">Endonuclease/exonuclease/phosphatase family protein</fullName>
    </submittedName>
</protein>
<comment type="caution">
    <text evidence="1">The sequence shown here is derived from an EMBL/GenBank/DDBJ whole genome shotgun (WGS) entry which is preliminary data.</text>
</comment>
<reference evidence="1 2" key="1">
    <citation type="journal article" date="2018" name="Front. Plant Sci.">
        <title>Red Clover (Trifolium pratense) and Zigzag Clover (T. medium) - A Picture of Genomic Similarities and Differences.</title>
        <authorList>
            <person name="Dluhosova J."/>
            <person name="Istvanek J."/>
            <person name="Nedelnik J."/>
            <person name="Repkova J."/>
        </authorList>
    </citation>
    <scope>NUCLEOTIDE SEQUENCE [LARGE SCALE GENOMIC DNA]</scope>
    <source>
        <strain evidence="2">cv. 10/8</strain>
        <tissue evidence="1">Leaf</tissue>
    </source>
</reference>
<feature type="non-terminal residue" evidence="1">
    <location>
        <position position="68"/>
    </location>
</feature>
<keyword evidence="2" id="KW-1185">Reference proteome</keyword>
<accession>A0A392VL98</accession>
<evidence type="ECO:0000313" key="2">
    <source>
        <dbReference type="Proteomes" id="UP000265520"/>
    </source>
</evidence>
<proteinExistence type="predicted"/>
<keyword evidence="1" id="KW-0269">Exonuclease</keyword>
<dbReference type="AlphaFoldDB" id="A0A392VL98"/>
<evidence type="ECO:0000313" key="1">
    <source>
        <dbReference type="EMBL" id="MCI87761.1"/>
    </source>
</evidence>
<keyword evidence="1" id="KW-0540">Nuclease</keyword>
<dbReference type="EMBL" id="LXQA011174859">
    <property type="protein sequence ID" value="MCI87761.1"/>
    <property type="molecule type" value="Genomic_DNA"/>
</dbReference>